<dbReference type="Pfam" id="PF13640">
    <property type="entry name" value="2OG-FeII_Oxy_3"/>
    <property type="match status" value="1"/>
</dbReference>
<evidence type="ECO:0000256" key="2">
    <source>
        <dbReference type="ARBA" id="ARBA00022723"/>
    </source>
</evidence>
<keyword evidence="2" id="KW-0479">Metal-binding</keyword>
<feature type="signal peptide" evidence="6">
    <location>
        <begin position="1"/>
        <end position="19"/>
    </location>
</feature>
<comment type="caution">
    <text evidence="8">The sequence shown here is derived from an EMBL/GenBank/DDBJ whole genome shotgun (WGS) entry which is preliminary data.</text>
</comment>
<dbReference type="SMART" id="SM00702">
    <property type="entry name" value="P4Hc"/>
    <property type="match status" value="1"/>
</dbReference>
<dbReference type="GO" id="GO:0005783">
    <property type="term" value="C:endoplasmic reticulum"/>
    <property type="evidence" value="ECO:0007669"/>
    <property type="project" value="TreeGrafter"/>
</dbReference>
<dbReference type="AlphaFoldDB" id="A0AAD3D7W9"/>
<dbReference type="Proteomes" id="UP001054902">
    <property type="component" value="Unassembled WGS sequence"/>
</dbReference>
<evidence type="ECO:0000313" key="9">
    <source>
        <dbReference type="Proteomes" id="UP001054902"/>
    </source>
</evidence>
<dbReference type="PANTHER" id="PTHR10869">
    <property type="entry name" value="PROLYL 4-HYDROXYLASE ALPHA SUBUNIT"/>
    <property type="match status" value="1"/>
</dbReference>
<keyword evidence="4" id="KW-0560">Oxidoreductase</keyword>
<keyword evidence="3" id="KW-0223">Dioxygenase</keyword>
<dbReference type="CDD" id="cd02440">
    <property type="entry name" value="AdoMet_MTases"/>
    <property type="match status" value="1"/>
</dbReference>
<feature type="chain" id="PRO_5042251705" description="Fe2OG dioxygenase domain-containing protein" evidence="6">
    <location>
        <begin position="20"/>
        <end position="622"/>
    </location>
</feature>
<dbReference type="GO" id="GO:0005506">
    <property type="term" value="F:iron ion binding"/>
    <property type="evidence" value="ECO:0007669"/>
    <property type="project" value="InterPro"/>
</dbReference>
<dbReference type="PANTHER" id="PTHR10869:SF226">
    <property type="entry name" value="PROLYL 4-HYDROXYLASE ALPHA SUBUNIT DOMAIN-CONTAINING PROTEIN"/>
    <property type="match status" value="1"/>
</dbReference>
<evidence type="ECO:0000259" key="7">
    <source>
        <dbReference type="PROSITE" id="PS51471"/>
    </source>
</evidence>
<keyword evidence="6" id="KW-0732">Signal</keyword>
<evidence type="ECO:0000256" key="6">
    <source>
        <dbReference type="SAM" id="SignalP"/>
    </source>
</evidence>
<proteinExistence type="predicted"/>
<keyword evidence="9" id="KW-1185">Reference proteome</keyword>
<dbReference type="InterPro" id="IPR006620">
    <property type="entry name" value="Pro_4_hyd_alph"/>
</dbReference>
<evidence type="ECO:0000256" key="1">
    <source>
        <dbReference type="ARBA" id="ARBA00001961"/>
    </source>
</evidence>
<dbReference type="InterPro" id="IPR045054">
    <property type="entry name" value="P4HA-like"/>
</dbReference>
<sequence length="622" mass="69361">MKFTSLNISLFLLIAVAEAFTVKHSSVRKNHFSIHSLTSPFDLYATPTQEVTCDALGGTLKRIKLENEEDGFLTKHAVPTYATFPSIASSFSDTTDDNSQSVRKGLEALVPGAFVVENALSTKACEEIISACEASGFGKFNAGKNNHSAMQILVTNEAADTIGQQIFQHVDMNVVNTMAKSFPGSSNDNVEYEVVGLNRRWRIYRYDQGGQEKFAPHIDAGFPPSSLSQDGSTLIWDASEKNTASDLQYQEDTVSRLTVLMYLNDDFAGGHTKFYTPVAQVDSEYIAEDQVLASVKPKQGSILLFPQAVGEDAVNYAREYWPLHEGSPVPHGNRPKYVIRSDVLFTKAREGISEEEKLDLLWKNDEYVRDTFMPKSPIFNPTFMNHVQSLYNPAMGVENAGALLYSLVRFNKVRTIVEIGAGYTTLFLLQALKDNDDDMKNISELTQQGKNTMLNIQWTPEGVLEDYYSKKSSLLCIDNCLHQKETASGAGAVAKTLGLSDYLEFIKGDAYDMQFEPESIDMLWCDFGVGSRMKDFAKGAWKAIRPGGFLVCHSTLTNQGTRDWLEAVRNRGPEEQTGLPQGEFTEISFLEPQKRYQNSISILQRRKGASGEYHEPIYSQYA</sequence>
<dbReference type="PROSITE" id="PS51471">
    <property type="entry name" value="FE2OG_OXY"/>
    <property type="match status" value="1"/>
</dbReference>
<dbReference type="InterPro" id="IPR029063">
    <property type="entry name" value="SAM-dependent_MTases_sf"/>
</dbReference>
<organism evidence="8 9">
    <name type="scientific">Chaetoceros tenuissimus</name>
    <dbReference type="NCBI Taxonomy" id="426638"/>
    <lineage>
        <taxon>Eukaryota</taxon>
        <taxon>Sar</taxon>
        <taxon>Stramenopiles</taxon>
        <taxon>Ochrophyta</taxon>
        <taxon>Bacillariophyta</taxon>
        <taxon>Coscinodiscophyceae</taxon>
        <taxon>Chaetocerotophycidae</taxon>
        <taxon>Chaetocerotales</taxon>
        <taxon>Chaetocerotaceae</taxon>
        <taxon>Chaetoceros</taxon>
    </lineage>
</organism>
<dbReference type="EMBL" id="BLLK01000064">
    <property type="protein sequence ID" value="GFH59438.1"/>
    <property type="molecule type" value="Genomic_DNA"/>
</dbReference>
<dbReference type="InterPro" id="IPR005123">
    <property type="entry name" value="Oxoglu/Fe-dep_dioxygenase_dom"/>
</dbReference>
<gene>
    <name evidence="8" type="ORF">CTEN210_15914</name>
</gene>
<reference evidence="8 9" key="1">
    <citation type="journal article" date="2021" name="Sci. Rep.">
        <title>The genome of the diatom Chaetoceros tenuissimus carries an ancient integrated fragment of an extant virus.</title>
        <authorList>
            <person name="Hongo Y."/>
            <person name="Kimura K."/>
            <person name="Takaki Y."/>
            <person name="Yoshida Y."/>
            <person name="Baba S."/>
            <person name="Kobayashi G."/>
            <person name="Nagasaki K."/>
            <person name="Hano T."/>
            <person name="Tomaru Y."/>
        </authorList>
    </citation>
    <scope>NUCLEOTIDE SEQUENCE [LARGE SCALE GENOMIC DNA]</scope>
    <source>
        <strain evidence="8 9">NIES-3715</strain>
    </source>
</reference>
<dbReference type="Gene3D" id="3.40.50.150">
    <property type="entry name" value="Vaccinia Virus protein VP39"/>
    <property type="match status" value="1"/>
</dbReference>
<dbReference type="Gene3D" id="2.60.120.620">
    <property type="entry name" value="q2cbj1_9rhob like domain"/>
    <property type="match status" value="1"/>
</dbReference>
<evidence type="ECO:0000256" key="5">
    <source>
        <dbReference type="ARBA" id="ARBA00023004"/>
    </source>
</evidence>
<name>A0AAD3D7W9_9STRA</name>
<dbReference type="SUPFAM" id="SSF53335">
    <property type="entry name" value="S-adenosyl-L-methionine-dependent methyltransferases"/>
    <property type="match status" value="1"/>
</dbReference>
<dbReference type="GO" id="GO:0004656">
    <property type="term" value="F:procollagen-proline 4-dioxygenase activity"/>
    <property type="evidence" value="ECO:0007669"/>
    <property type="project" value="TreeGrafter"/>
</dbReference>
<dbReference type="InterPro" id="IPR044862">
    <property type="entry name" value="Pro_4_hyd_alph_FE2OG_OXY"/>
</dbReference>
<evidence type="ECO:0000256" key="3">
    <source>
        <dbReference type="ARBA" id="ARBA00022964"/>
    </source>
</evidence>
<evidence type="ECO:0000256" key="4">
    <source>
        <dbReference type="ARBA" id="ARBA00023002"/>
    </source>
</evidence>
<protein>
    <recommendedName>
        <fullName evidence="7">Fe2OG dioxygenase domain-containing protein</fullName>
    </recommendedName>
</protein>
<comment type="cofactor">
    <cofactor evidence="1">
        <name>L-ascorbate</name>
        <dbReference type="ChEBI" id="CHEBI:38290"/>
    </cofactor>
</comment>
<dbReference type="Pfam" id="PF13578">
    <property type="entry name" value="Methyltransf_24"/>
    <property type="match status" value="1"/>
</dbReference>
<feature type="domain" description="Fe2OG dioxygenase" evidence="7">
    <location>
        <begin position="191"/>
        <end position="348"/>
    </location>
</feature>
<dbReference type="GO" id="GO:0031418">
    <property type="term" value="F:L-ascorbic acid binding"/>
    <property type="evidence" value="ECO:0007669"/>
    <property type="project" value="InterPro"/>
</dbReference>
<accession>A0AAD3D7W9</accession>
<keyword evidence="5" id="KW-0408">Iron</keyword>
<evidence type="ECO:0000313" key="8">
    <source>
        <dbReference type="EMBL" id="GFH59438.1"/>
    </source>
</evidence>